<evidence type="ECO:0000256" key="2">
    <source>
        <dbReference type="SAM" id="SignalP"/>
    </source>
</evidence>
<feature type="signal peptide" evidence="2">
    <location>
        <begin position="1"/>
        <end position="28"/>
    </location>
</feature>
<accession>A0A1W0X588</accession>
<organism evidence="3 4">
    <name type="scientific">Hypsibius exemplaris</name>
    <name type="common">Freshwater tardigrade</name>
    <dbReference type="NCBI Taxonomy" id="2072580"/>
    <lineage>
        <taxon>Eukaryota</taxon>
        <taxon>Metazoa</taxon>
        <taxon>Ecdysozoa</taxon>
        <taxon>Tardigrada</taxon>
        <taxon>Eutardigrada</taxon>
        <taxon>Parachela</taxon>
        <taxon>Hypsibioidea</taxon>
        <taxon>Hypsibiidae</taxon>
        <taxon>Hypsibius</taxon>
    </lineage>
</organism>
<reference evidence="4" key="1">
    <citation type="submission" date="2017-01" db="EMBL/GenBank/DDBJ databases">
        <title>Comparative genomics of anhydrobiosis in the tardigrade Hypsibius dujardini.</title>
        <authorList>
            <person name="Yoshida Y."/>
            <person name="Koutsovoulos G."/>
            <person name="Laetsch D."/>
            <person name="Stevens L."/>
            <person name="Kumar S."/>
            <person name="Horikawa D."/>
            <person name="Ishino K."/>
            <person name="Komine S."/>
            <person name="Tomita M."/>
            <person name="Blaxter M."/>
            <person name="Arakawa K."/>
        </authorList>
    </citation>
    <scope>NUCLEOTIDE SEQUENCE [LARGE SCALE GENOMIC DNA]</scope>
    <source>
        <strain evidence="4">Z151</strain>
    </source>
</reference>
<evidence type="ECO:0000313" key="3">
    <source>
        <dbReference type="EMBL" id="OQV22643.1"/>
    </source>
</evidence>
<gene>
    <name evidence="3" type="ORF">BV898_03468</name>
</gene>
<feature type="region of interest" description="Disordered" evidence="1">
    <location>
        <begin position="107"/>
        <end position="127"/>
    </location>
</feature>
<keyword evidence="4" id="KW-1185">Reference proteome</keyword>
<evidence type="ECO:0000313" key="4">
    <source>
        <dbReference type="Proteomes" id="UP000192578"/>
    </source>
</evidence>
<keyword evidence="2" id="KW-0732">Signal</keyword>
<name>A0A1W0X588_HYPEX</name>
<sequence length="139" mass="14966">MTRLNTGWCCVLLLHCAVLGGMIRPVWSVPVLALPDNVPVSGDNNVWPTEMRRCYLTPSSSDALGPCAAAAVVPEEYLPSTLEMTTSQPYDEEESILVSRDKASVSLRNEDNAEIPSKPNEMAAAPTEGLLIPAVPETN</sequence>
<dbReference type="Proteomes" id="UP000192578">
    <property type="component" value="Unassembled WGS sequence"/>
</dbReference>
<comment type="caution">
    <text evidence="3">The sequence shown here is derived from an EMBL/GenBank/DDBJ whole genome shotgun (WGS) entry which is preliminary data.</text>
</comment>
<feature type="chain" id="PRO_5012551592" evidence="2">
    <location>
        <begin position="29"/>
        <end position="139"/>
    </location>
</feature>
<dbReference type="AlphaFoldDB" id="A0A1W0X588"/>
<protein>
    <submittedName>
        <fullName evidence="3">Uncharacterized protein</fullName>
    </submittedName>
</protein>
<dbReference type="EMBL" id="MTYJ01000016">
    <property type="protein sequence ID" value="OQV22643.1"/>
    <property type="molecule type" value="Genomic_DNA"/>
</dbReference>
<proteinExistence type="predicted"/>
<evidence type="ECO:0000256" key="1">
    <source>
        <dbReference type="SAM" id="MobiDB-lite"/>
    </source>
</evidence>